<dbReference type="AlphaFoldDB" id="A0A6M0RGF5"/>
<organism evidence="3 4">
    <name type="scientific">Adonisia turfae CCMR0081</name>
    <dbReference type="NCBI Taxonomy" id="2292702"/>
    <lineage>
        <taxon>Bacteria</taxon>
        <taxon>Bacillati</taxon>
        <taxon>Cyanobacteriota</taxon>
        <taxon>Adonisia</taxon>
        <taxon>Adonisia turfae</taxon>
    </lineage>
</organism>
<gene>
    <name evidence="3" type="ORF">DXZ20_03180</name>
</gene>
<dbReference type="InterPro" id="IPR003848">
    <property type="entry name" value="DUF218"/>
</dbReference>
<evidence type="ECO:0000313" key="4">
    <source>
        <dbReference type="Proteomes" id="UP000481033"/>
    </source>
</evidence>
<dbReference type="RefSeq" id="WP_163696373.1">
    <property type="nucleotide sequence ID" value="NZ_QXHD01000003.1"/>
</dbReference>
<dbReference type="InterPro" id="IPR051599">
    <property type="entry name" value="Cell_Envelope_Assoc"/>
</dbReference>
<keyword evidence="1" id="KW-1133">Transmembrane helix</keyword>
<keyword evidence="4" id="KW-1185">Reference proteome</keyword>
<dbReference type="Gene3D" id="3.40.50.620">
    <property type="entry name" value="HUPs"/>
    <property type="match status" value="1"/>
</dbReference>
<accession>A0A6M0RGF5</accession>
<dbReference type="Proteomes" id="UP000481033">
    <property type="component" value="Unassembled WGS sequence"/>
</dbReference>
<reference evidence="3 4" key="1">
    <citation type="journal article" date="2020" name="Microb. Ecol.">
        <title>Ecogenomics of the Marine Benthic Filamentous Cyanobacterium Adonisia.</title>
        <authorList>
            <person name="Walter J.M."/>
            <person name="Coutinho F.H."/>
            <person name="Leomil L."/>
            <person name="Hargreaves P.I."/>
            <person name="Campeao M.E."/>
            <person name="Vieira V.V."/>
            <person name="Silva B.S."/>
            <person name="Fistarol G.O."/>
            <person name="Salomon P.S."/>
            <person name="Sawabe T."/>
            <person name="Mino S."/>
            <person name="Hosokawa M."/>
            <person name="Miyashita H."/>
            <person name="Maruyama F."/>
            <person name="van Verk M.C."/>
            <person name="Dutilh B.E."/>
            <person name="Thompson C.C."/>
            <person name="Thompson F.L."/>
        </authorList>
    </citation>
    <scope>NUCLEOTIDE SEQUENCE [LARGE SCALE GENOMIC DNA]</scope>
    <source>
        <strain evidence="3 4">CCMR0081</strain>
    </source>
</reference>
<dbReference type="GO" id="GO:0043164">
    <property type="term" value="P:Gram-negative-bacterium-type cell wall biogenesis"/>
    <property type="evidence" value="ECO:0007669"/>
    <property type="project" value="TreeGrafter"/>
</dbReference>
<keyword evidence="1" id="KW-0472">Membrane</keyword>
<proteinExistence type="predicted"/>
<feature type="domain" description="DUF218" evidence="2">
    <location>
        <begin position="76"/>
        <end position="205"/>
    </location>
</feature>
<evidence type="ECO:0000259" key="2">
    <source>
        <dbReference type="Pfam" id="PF02698"/>
    </source>
</evidence>
<sequence length="254" mass="29126">MRCPKCKHRSVQKHGAQFKFVQSYQCKDCQHIFYPSVRHAIRWLIGILLITGLSPWWINRGLRLLVAQPDTGEPVDAIVVVGRGTDYNDRRAEAAVALWKEGRAPHIFMSGANDAPILVNLAKEMGVPDANVSGEACAATTWENAFYTKRHMPFDRASKPKILLVTDGLHIGRTTLLYRNFGFEVVSHPVSLDFPKWRKHIIREFLAIIYYVKTKKLLPPKPADYQRAESVAEKRTVDWQCLDMEKAFIPKNRW</sequence>
<dbReference type="EMBL" id="QXHD01000003">
    <property type="protein sequence ID" value="NEZ54711.1"/>
    <property type="molecule type" value="Genomic_DNA"/>
</dbReference>
<dbReference type="InterPro" id="IPR014729">
    <property type="entry name" value="Rossmann-like_a/b/a_fold"/>
</dbReference>
<dbReference type="GO" id="GO:0005886">
    <property type="term" value="C:plasma membrane"/>
    <property type="evidence" value="ECO:0007669"/>
    <property type="project" value="TreeGrafter"/>
</dbReference>
<dbReference type="GO" id="GO:0000270">
    <property type="term" value="P:peptidoglycan metabolic process"/>
    <property type="evidence" value="ECO:0007669"/>
    <property type="project" value="TreeGrafter"/>
</dbReference>
<dbReference type="CDD" id="cd06259">
    <property type="entry name" value="YdcF-like"/>
    <property type="match status" value="1"/>
</dbReference>
<keyword evidence="1" id="KW-0812">Transmembrane</keyword>
<dbReference type="PANTHER" id="PTHR30336:SF4">
    <property type="entry name" value="ENVELOPE BIOGENESIS FACTOR ELYC"/>
    <property type="match status" value="1"/>
</dbReference>
<comment type="caution">
    <text evidence="3">The sequence shown here is derived from an EMBL/GenBank/DDBJ whole genome shotgun (WGS) entry which is preliminary data.</text>
</comment>
<evidence type="ECO:0000313" key="3">
    <source>
        <dbReference type="EMBL" id="NEZ54711.1"/>
    </source>
</evidence>
<dbReference type="Pfam" id="PF02698">
    <property type="entry name" value="DUF218"/>
    <property type="match status" value="1"/>
</dbReference>
<evidence type="ECO:0000256" key="1">
    <source>
        <dbReference type="SAM" id="Phobius"/>
    </source>
</evidence>
<protein>
    <submittedName>
        <fullName evidence="3">YdcF family protein</fullName>
    </submittedName>
</protein>
<name>A0A6M0RGF5_9CYAN</name>
<feature type="transmembrane region" description="Helical" evidence="1">
    <location>
        <begin position="40"/>
        <end position="58"/>
    </location>
</feature>
<dbReference type="PANTHER" id="PTHR30336">
    <property type="entry name" value="INNER MEMBRANE PROTEIN, PROBABLE PERMEASE"/>
    <property type="match status" value="1"/>
</dbReference>